<feature type="transmembrane region" description="Helical" evidence="1">
    <location>
        <begin position="76"/>
        <end position="101"/>
    </location>
</feature>
<evidence type="ECO:0000313" key="3">
    <source>
        <dbReference type="Proteomes" id="UP001408789"/>
    </source>
</evidence>
<organism evidence="2 3">
    <name type="scientific">Deinandra increscens subsp. villosa</name>
    <dbReference type="NCBI Taxonomy" id="3103831"/>
    <lineage>
        <taxon>Eukaryota</taxon>
        <taxon>Viridiplantae</taxon>
        <taxon>Streptophyta</taxon>
        <taxon>Embryophyta</taxon>
        <taxon>Tracheophyta</taxon>
        <taxon>Spermatophyta</taxon>
        <taxon>Magnoliopsida</taxon>
        <taxon>eudicotyledons</taxon>
        <taxon>Gunneridae</taxon>
        <taxon>Pentapetalae</taxon>
        <taxon>asterids</taxon>
        <taxon>campanulids</taxon>
        <taxon>Asterales</taxon>
        <taxon>Asteraceae</taxon>
        <taxon>Asteroideae</taxon>
        <taxon>Heliantheae alliance</taxon>
        <taxon>Madieae</taxon>
        <taxon>Madiinae</taxon>
        <taxon>Deinandra</taxon>
    </lineage>
</organism>
<feature type="transmembrane region" description="Helical" evidence="1">
    <location>
        <begin position="113"/>
        <end position="140"/>
    </location>
</feature>
<protein>
    <submittedName>
        <fullName evidence="2">Uncharacterized protein</fullName>
    </submittedName>
</protein>
<feature type="transmembrane region" description="Helical" evidence="1">
    <location>
        <begin position="204"/>
        <end position="224"/>
    </location>
</feature>
<evidence type="ECO:0000256" key="1">
    <source>
        <dbReference type="SAM" id="Phobius"/>
    </source>
</evidence>
<dbReference type="Proteomes" id="UP001408789">
    <property type="component" value="Unassembled WGS sequence"/>
</dbReference>
<gene>
    <name evidence="2" type="ORF">SSX86_017495</name>
</gene>
<keyword evidence="1" id="KW-0472">Membrane</keyword>
<accession>A0AAP0D2J5</accession>
<feature type="transmembrane region" description="Helical" evidence="1">
    <location>
        <begin position="30"/>
        <end position="51"/>
    </location>
</feature>
<dbReference type="PANTHER" id="PTHR33133:SF1">
    <property type="entry name" value="EXPRESSED PROTEIN-RELATED"/>
    <property type="match status" value="1"/>
</dbReference>
<comment type="caution">
    <text evidence="2">The sequence shown here is derived from an EMBL/GenBank/DDBJ whole genome shotgun (WGS) entry which is preliminary data.</text>
</comment>
<dbReference type="AlphaFoldDB" id="A0AAP0D2J5"/>
<evidence type="ECO:0000313" key="2">
    <source>
        <dbReference type="EMBL" id="KAK9063624.1"/>
    </source>
</evidence>
<reference evidence="2 3" key="1">
    <citation type="submission" date="2024-04" db="EMBL/GenBank/DDBJ databases">
        <title>The reference genome of an endangered Asteraceae, Deinandra increscens subsp. villosa, native to the Central Coast of California.</title>
        <authorList>
            <person name="Guilliams M."/>
            <person name="Hasenstab-Lehman K."/>
            <person name="Meyer R."/>
            <person name="Mcevoy S."/>
        </authorList>
    </citation>
    <scope>NUCLEOTIDE SEQUENCE [LARGE SCALE GENOMIC DNA]</scope>
    <source>
        <tissue evidence="2">Leaf</tissue>
    </source>
</reference>
<feature type="transmembrane region" description="Helical" evidence="1">
    <location>
        <begin position="277"/>
        <end position="296"/>
    </location>
</feature>
<feature type="transmembrane region" description="Helical" evidence="1">
    <location>
        <begin position="173"/>
        <end position="192"/>
    </location>
</feature>
<keyword evidence="1" id="KW-0812">Transmembrane</keyword>
<sequence>MFDPFILFLIKTIISSSQTLLTVKTLTTALAVTCSVVLPTVAGVALITYSANQAIHRKPLTFSSTLKSLSNSYTPLLHTVTAASMKLITILALTLSPIAVTEAIKSLGFDSDLLFIASTFVNTIVSYVFAFAILFFIVIWGSASAITVLESKSGFETLRQSADQSSEFRRRSFSILFLSGFVIVSALSSSATSPKSRPVANWMLILRFGALYLLSSLAILHYVVANTVLYVQYKAAIGEEIAMTTEKGEVSGEYVRVVVNDTDGEVVDEAGKDEGNGSFNLILALSAMVFLFLSFLQL</sequence>
<name>A0AAP0D2J5_9ASTR</name>
<keyword evidence="3" id="KW-1185">Reference proteome</keyword>
<keyword evidence="1" id="KW-1133">Transmembrane helix</keyword>
<dbReference type="PANTHER" id="PTHR33133">
    <property type="entry name" value="OS08G0107100 PROTEIN-RELATED"/>
    <property type="match status" value="1"/>
</dbReference>
<dbReference type="EMBL" id="JBCNJP010000018">
    <property type="protein sequence ID" value="KAK9063624.1"/>
    <property type="molecule type" value="Genomic_DNA"/>
</dbReference>
<proteinExistence type="predicted"/>